<evidence type="ECO:0000256" key="7">
    <source>
        <dbReference type="ARBA" id="ARBA00022723"/>
    </source>
</evidence>
<dbReference type="InterPro" id="IPR001214">
    <property type="entry name" value="SET_dom"/>
</dbReference>
<feature type="binding site" evidence="12">
    <location>
        <position position="483"/>
    </location>
    <ligand>
        <name>Zn(2+)</name>
        <dbReference type="ChEBI" id="CHEBI:29105"/>
        <label>4</label>
    </ligand>
</feature>
<evidence type="ECO:0000256" key="1">
    <source>
        <dbReference type="ARBA" id="ARBA00004123"/>
    </source>
</evidence>
<dbReference type="EC" id="2.1.1.355" evidence="11"/>
<evidence type="ECO:0000256" key="2">
    <source>
        <dbReference type="ARBA" id="ARBA00004286"/>
    </source>
</evidence>
<evidence type="ECO:0000256" key="12">
    <source>
        <dbReference type="PIRSR" id="PIRSR009343-2"/>
    </source>
</evidence>
<dbReference type="InterPro" id="IPR023780">
    <property type="entry name" value="Chromo_domain"/>
</dbReference>
<comment type="subcellular location">
    <subcellularLocation>
        <location evidence="2">Chromosome</location>
    </subcellularLocation>
    <subcellularLocation>
        <location evidence="1 11">Nucleus</location>
    </subcellularLocation>
</comment>
<gene>
    <name evidence="18" type="ORF">BCR42DRAFT_453083</name>
</gene>
<evidence type="ECO:0000256" key="4">
    <source>
        <dbReference type="ARBA" id="ARBA00022603"/>
    </source>
</evidence>
<dbReference type="SMART" id="SM00468">
    <property type="entry name" value="PreSET"/>
    <property type="match status" value="1"/>
</dbReference>
<dbReference type="Gene3D" id="2.40.50.40">
    <property type="match status" value="1"/>
</dbReference>
<evidence type="ECO:0000256" key="10">
    <source>
        <dbReference type="ARBA" id="ARBA00023242"/>
    </source>
</evidence>
<dbReference type="GO" id="GO:0008270">
    <property type="term" value="F:zinc ion binding"/>
    <property type="evidence" value="ECO:0007669"/>
    <property type="project" value="UniProtKB-UniRule"/>
</dbReference>
<feature type="compositionally biased region" description="Low complexity" evidence="13">
    <location>
        <begin position="131"/>
        <end position="154"/>
    </location>
</feature>
<evidence type="ECO:0000259" key="15">
    <source>
        <dbReference type="PROSITE" id="PS50280"/>
    </source>
</evidence>
<dbReference type="InterPro" id="IPR016197">
    <property type="entry name" value="Chromo-like_dom_sf"/>
</dbReference>
<keyword evidence="4 11" id="KW-0489">Methyltransferase</keyword>
<evidence type="ECO:0000313" key="18">
    <source>
        <dbReference type="EMBL" id="ORZ13038.1"/>
    </source>
</evidence>
<keyword evidence="10 11" id="KW-0539">Nucleus</keyword>
<dbReference type="PANTHER" id="PTHR46223">
    <property type="entry name" value="HISTONE-LYSINE N-METHYLTRANSFERASE SUV39H"/>
    <property type="match status" value="1"/>
</dbReference>
<dbReference type="InterPro" id="IPR000953">
    <property type="entry name" value="Chromo/chromo_shadow_dom"/>
</dbReference>
<feature type="binding site" evidence="12">
    <location>
        <position position="281"/>
    </location>
    <ligand>
        <name>Zn(2+)</name>
        <dbReference type="ChEBI" id="CHEBI:29105"/>
        <label>1</label>
    </ligand>
</feature>
<keyword evidence="6 11" id="KW-0949">S-adenosyl-L-methionine</keyword>
<feature type="binding site" evidence="12">
    <location>
        <position position="319"/>
    </location>
    <ligand>
        <name>Zn(2+)</name>
        <dbReference type="ChEBI" id="CHEBI:29105"/>
        <label>3</label>
    </ligand>
</feature>
<dbReference type="PANTHER" id="PTHR46223:SF4">
    <property type="entry name" value="HISTONE-LYSINE N-METHYLTRANSFERASE-RELATED"/>
    <property type="match status" value="1"/>
</dbReference>
<dbReference type="GO" id="GO:0005634">
    <property type="term" value="C:nucleus"/>
    <property type="evidence" value="ECO:0007669"/>
    <property type="project" value="UniProtKB-SubCell"/>
</dbReference>
<sequence>MTDEFEVRRIAGRCYVKNASYFLVEWKGYSISDNTWECKGNLLGNSNLITNFLRAYRNENPGKAITRHETLLLKDTYDAKRPTGDEKPDSVHGTAKKSTRKANNKAKTTTTKPKKRSPARNESTSSVFDFDPSLSPLSSSESLDIDSSSEVSTSNEIMASNELVESARPKKKVRKMLPMVVPAGDSPVSERQTPNHIDAETERELALIRSSLKPSKLQSLRRRHGLIISPDGVMTFDKVYPPVSVVNDRDDTAFPESFVYIDRLIFHAAVPKPDSAFLSGCECIGRCRNVRGEPYCHEDNPYTNHGRLALTHSGAIYECNSACACSPRNCPNRVVQRGRKVELEIFKTAKKGWGVRAKTDIKKNTFVEEYLGEVITEEEGSIRGKVYDKIGLSYLFDMDLADGDDQKYVIDSYVFGNSSHFFNHSCRPNLIVYGVFYDSMDPSFHRLAFFSNQDILAGEELTFDYTGTNTADDTLSKKFPCHCGSDNCRNWIHI</sequence>
<dbReference type="GO" id="GO:0005694">
    <property type="term" value="C:chromosome"/>
    <property type="evidence" value="ECO:0007669"/>
    <property type="project" value="UniProtKB-SubCell"/>
</dbReference>
<evidence type="ECO:0000313" key="19">
    <source>
        <dbReference type="Proteomes" id="UP000193560"/>
    </source>
</evidence>
<feature type="binding site" evidence="12">
    <location>
        <position position="330"/>
    </location>
    <ligand>
        <name>Zn(2+)</name>
        <dbReference type="ChEBI" id="CHEBI:29105"/>
        <label>3</label>
    </ligand>
</feature>
<keyword evidence="9 11" id="KW-0156">Chromatin regulator</keyword>
<evidence type="ECO:0000256" key="11">
    <source>
        <dbReference type="PIRNR" id="PIRNR009343"/>
    </source>
</evidence>
<proteinExistence type="inferred from homology"/>
<evidence type="ECO:0000256" key="5">
    <source>
        <dbReference type="ARBA" id="ARBA00022679"/>
    </source>
</evidence>
<dbReference type="Gene3D" id="2.170.270.10">
    <property type="entry name" value="SET domain"/>
    <property type="match status" value="1"/>
</dbReference>
<comment type="caution">
    <text evidence="18">The sequence shown here is derived from an EMBL/GenBank/DDBJ whole genome shotgun (WGS) entry which is preliminary data.</text>
</comment>
<feature type="binding site" evidence="12">
    <location>
        <position position="488"/>
    </location>
    <ligand>
        <name>Zn(2+)</name>
        <dbReference type="ChEBI" id="CHEBI:29105"/>
        <label>4</label>
    </ligand>
</feature>
<accession>A0A1X2IB18</accession>
<dbReference type="EMBL" id="MCGE01000017">
    <property type="protein sequence ID" value="ORZ13038.1"/>
    <property type="molecule type" value="Genomic_DNA"/>
</dbReference>
<comment type="similarity">
    <text evidence="11">Belongs to the class V-like SAM-binding methyltransferase superfamily. Histone-lysine methyltransferase family. Suvar3-9 subfamily.</text>
</comment>
<evidence type="ECO:0000256" key="6">
    <source>
        <dbReference type="ARBA" id="ARBA00022691"/>
    </source>
</evidence>
<feature type="compositionally biased region" description="Basic residues" evidence="13">
    <location>
        <begin position="94"/>
        <end position="104"/>
    </location>
</feature>
<dbReference type="STRING" id="90262.A0A1X2IB18"/>
<evidence type="ECO:0000259" key="17">
    <source>
        <dbReference type="PROSITE" id="PS50868"/>
    </source>
</evidence>
<feature type="domain" description="Pre-SET" evidence="16">
    <location>
        <begin position="279"/>
        <end position="338"/>
    </location>
</feature>
<dbReference type="SMART" id="SM00298">
    <property type="entry name" value="CHROMO"/>
    <property type="match status" value="1"/>
</dbReference>
<dbReference type="Pfam" id="PF00385">
    <property type="entry name" value="Chromo"/>
    <property type="match status" value="1"/>
</dbReference>
<dbReference type="Pfam" id="PF05033">
    <property type="entry name" value="Pre-SET"/>
    <property type="match status" value="1"/>
</dbReference>
<dbReference type="CDD" id="cd00024">
    <property type="entry name" value="CD_CSD"/>
    <property type="match status" value="1"/>
</dbReference>
<keyword evidence="5 11" id="KW-0808">Transferase</keyword>
<dbReference type="SUPFAM" id="SSF54160">
    <property type="entry name" value="Chromo domain-like"/>
    <property type="match status" value="1"/>
</dbReference>
<feature type="binding site" evidence="12">
    <location>
        <position position="281"/>
    </location>
    <ligand>
        <name>Zn(2+)</name>
        <dbReference type="ChEBI" id="CHEBI:29105"/>
        <label>2</label>
    </ligand>
</feature>
<evidence type="ECO:0000256" key="13">
    <source>
        <dbReference type="SAM" id="MobiDB-lite"/>
    </source>
</evidence>
<feature type="binding site" evidence="12">
    <location>
        <position position="287"/>
    </location>
    <ligand>
        <name>Zn(2+)</name>
        <dbReference type="ChEBI" id="CHEBI:29105"/>
        <label>1</label>
    </ligand>
</feature>
<evidence type="ECO:0000256" key="9">
    <source>
        <dbReference type="ARBA" id="ARBA00022853"/>
    </source>
</evidence>
<dbReference type="OrthoDB" id="308383at2759"/>
<evidence type="ECO:0000259" key="14">
    <source>
        <dbReference type="PROSITE" id="PS50013"/>
    </source>
</evidence>
<keyword evidence="7 11" id="KW-0479">Metal-binding</keyword>
<dbReference type="GO" id="GO:0032259">
    <property type="term" value="P:methylation"/>
    <property type="evidence" value="ECO:0007669"/>
    <property type="project" value="UniProtKB-KW"/>
</dbReference>
<keyword evidence="3" id="KW-0158">Chromosome</keyword>
<dbReference type="InterPro" id="IPR003616">
    <property type="entry name" value="Post-SET_dom"/>
</dbReference>
<feature type="domain" description="Chromo" evidence="14">
    <location>
        <begin position="5"/>
        <end position="64"/>
    </location>
</feature>
<keyword evidence="19" id="KW-1185">Reference proteome</keyword>
<name>A0A1X2IB18_9FUNG</name>
<dbReference type="InterPro" id="IPR050973">
    <property type="entry name" value="H3K9_Histone-Lys_N-MTase"/>
</dbReference>
<dbReference type="SMART" id="SM00317">
    <property type="entry name" value="SET"/>
    <property type="match status" value="1"/>
</dbReference>
<dbReference type="PROSITE" id="PS50868">
    <property type="entry name" value="POST_SET"/>
    <property type="match status" value="1"/>
</dbReference>
<dbReference type="PROSITE" id="PS50867">
    <property type="entry name" value="PRE_SET"/>
    <property type="match status" value="1"/>
</dbReference>
<dbReference type="InterPro" id="IPR007728">
    <property type="entry name" value="Pre-SET_dom"/>
</dbReference>
<dbReference type="CDD" id="cd10542">
    <property type="entry name" value="SET_SUV39H"/>
    <property type="match status" value="1"/>
</dbReference>
<evidence type="ECO:0000256" key="8">
    <source>
        <dbReference type="ARBA" id="ARBA00022833"/>
    </source>
</evidence>
<dbReference type="PROSITE" id="PS50013">
    <property type="entry name" value="CHROMO_2"/>
    <property type="match status" value="1"/>
</dbReference>
<evidence type="ECO:0000256" key="3">
    <source>
        <dbReference type="ARBA" id="ARBA00022454"/>
    </source>
</evidence>
<organism evidence="18 19">
    <name type="scientific">Absidia repens</name>
    <dbReference type="NCBI Taxonomy" id="90262"/>
    <lineage>
        <taxon>Eukaryota</taxon>
        <taxon>Fungi</taxon>
        <taxon>Fungi incertae sedis</taxon>
        <taxon>Mucoromycota</taxon>
        <taxon>Mucoromycotina</taxon>
        <taxon>Mucoromycetes</taxon>
        <taxon>Mucorales</taxon>
        <taxon>Cunninghamellaceae</taxon>
        <taxon>Absidia</taxon>
    </lineage>
</organism>
<feature type="binding site" evidence="12">
    <location>
        <position position="287"/>
    </location>
    <ligand>
        <name>Zn(2+)</name>
        <dbReference type="ChEBI" id="CHEBI:29105"/>
        <label>3</label>
    </ligand>
</feature>
<protein>
    <recommendedName>
        <fullName evidence="11">Histone-lysine N-methyltransferase</fullName>
        <ecNumber evidence="11">2.1.1.355</ecNumber>
    </recommendedName>
</protein>
<dbReference type="PIRSF" id="PIRSF009343">
    <property type="entry name" value="SUV39_SET"/>
    <property type="match status" value="1"/>
</dbReference>
<dbReference type="SMART" id="SM00508">
    <property type="entry name" value="PostSET"/>
    <property type="match status" value="1"/>
</dbReference>
<keyword evidence="8 11" id="KW-0862">Zinc</keyword>
<dbReference type="Pfam" id="PF00856">
    <property type="entry name" value="SET"/>
    <property type="match status" value="1"/>
</dbReference>
<comment type="catalytic activity">
    <reaction evidence="11">
        <text>L-lysyl(9)-[histone H3] + 3 S-adenosyl-L-methionine = N(6),N(6),N(6)-trimethyl-L-lysyl(9)-[histone H3] + 3 S-adenosyl-L-homocysteine + 3 H(+)</text>
        <dbReference type="Rhea" id="RHEA:60276"/>
        <dbReference type="Rhea" id="RHEA-COMP:15538"/>
        <dbReference type="Rhea" id="RHEA-COMP:15546"/>
        <dbReference type="ChEBI" id="CHEBI:15378"/>
        <dbReference type="ChEBI" id="CHEBI:29969"/>
        <dbReference type="ChEBI" id="CHEBI:57856"/>
        <dbReference type="ChEBI" id="CHEBI:59789"/>
        <dbReference type="ChEBI" id="CHEBI:61961"/>
        <dbReference type="EC" id="2.1.1.355"/>
    </reaction>
</comment>
<dbReference type="InterPro" id="IPR046341">
    <property type="entry name" value="SET_dom_sf"/>
</dbReference>
<dbReference type="SUPFAM" id="SSF82199">
    <property type="entry name" value="SET domain"/>
    <property type="match status" value="1"/>
</dbReference>
<feature type="domain" description="Post-SET" evidence="17">
    <location>
        <begin position="477"/>
        <end position="493"/>
    </location>
</feature>
<dbReference type="Proteomes" id="UP000193560">
    <property type="component" value="Unassembled WGS sequence"/>
</dbReference>
<dbReference type="InterPro" id="IPR011381">
    <property type="entry name" value="H3-K9_MeTrfase_SUV39H1/2-like"/>
</dbReference>
<reference evidence="18 19" key="1">
    <citation type="submission" date="2016-07" db="EMBL/GenBank/DDBJ databases">
        <title>Pervasive Adenine N6-methylation of Active Genes in Fungi.</title>
        <authorList>
            <consortium name="DOE Joint Genome Institute"/>
            <person name="Mondo S.J."/>
            <person name="Dannebaum R.O."/>
            <person name="Kuo R.C."/>
            <person name="Labutti K."/>
            <person name="Haridas S."/>
            <person name="Kuo A."/>
            <person name="Salamov A."/>
            <person name="Ahrendt S.R."/>
            <person name="Lipzen A."/>
            <person name="Sullivan W."/>
            <person name="Andreopoulos W.B."/>
            <person name="Clum A."/>
            <person name="Lindquist E."/>
            <person name="Daum C."/>
            <person name="Ramamoorthy G.K."/>
            <person name="Gryganskyi A."/>
            <person name="Culley D."/>
            <person name="Magnuson J.K."/>
            <person name="James T.Y."/>
            <person name="O'Malley M.A."/>
            <person name="Stajich J.E."/>
            <person name="Spatafora J.W."/>
            <person name="Visel A."/>
            <person name="Grigoriev I.V."/>
        </authorList>
    </citation>
    <scope>NUCLEOTIDE SEQUENCE [LARGE SCALE GENOMIC DNA]</scope>
    <source>
        <strain evidence="18 19">NRRL 1336</strain>
    </source>
</reference>
<dbReference type="PROSITE" id="PS50280">
    <property type="entry name" value="SET"/>
    <property type="match status" value="1"/>
</dbReference>
<feature type="binding site" evidence="12">
    <location>
        <position position="426"/>
    </location>
    <ligand>
        <name>Zn(2+)</name>
        <dbReference type="ChEBI" id="CHEBI:29105"/>
        <label>4</label>
    </ligand>
</feature>
<dbReference type="GO" id="GO:0140949">
    <property type="term" value="F:histone H3K9 trimethyltransferase activity"/>
    <property type="evidence" value="ECO:0007669"/>
    <property type="project" value="UniProtKB-EC"/>
</dbReference>
<feature type="binding site" evidence="12">
    <location>
        <position position="325"/>
    </location>
    <ligand>
        <name>Zn(2+)</name>
        <dbReference type="ChEBI" id="CHEBI:29105"/>
        <label>3</label>
    </ligand>
</feature>
<feature type="compositionally biased region" description="Basic and acidic residues" evidence="13">
    <location>
        <begin position="76"/>
        <end position="90"/>
    </location>
</feature>
<feature type="binding site" evidence="12">
    <location>
        <position position="283"/>
    </location>
    <ligand>
        <name>Zn(2+)</name>
        <dbReference type="ChEBI" id="CHEBI:29105"/>
        <label>1</label>
    </ligand>
</feature>
<feature type="region of interest" description="Disordered" evidence="13">
    <location>
        <begin position="76"/>
        <end position="163"/>
    </location>
</feature>
<evidence type="ECO:0000259" key="16">
    <source>
        <dbReference type="PROSITE" id="PS50867"/>
    </source>
</evidence>
<feature type="binding site" evidence="12">
    <location>
        <position position="319"/>
    </location>
    <ligand>
        <name>Zn(2+)</name>
        <dbReference type="ChEBI" id="CHEBI:29105"/>
        <label>2</label>
    </ligand>
</feature>
<feature type="binding site" evidence="12">
    <location>
        <position position="481"/>
    </location>
    <ligand>
        <name>Zn(2+)</name>
        <dbReference type="ChEBI" id="CHEBI:29105"/>
        <label>4</label>
    </ligand>
</feature>
<dbReference type="AlphaFoldDB" id="A0A1X2IB18"/>
<feature type="domain" description="SET" evidence="15">
    <location>
        <begin position="341"/>
        <end position="466"/>
    </location>
</feature>
<feature type="binding site" evidence="12">
    <location>
        <position position="323"/>
    </location>
    <ligand>
        <name>Zn(2+)</name>
        <dbReference type="ChEBI" id="CHEBI:29105"/>
        <label>2</label>
    </ligand>
</feature>